<dbReference type="PIRSF" id="PIRSF017082">
    <property type="entry name" value="YflP"/>
    <property type="match status" value="1"/>
</dbReference>
<accession>A0A4D7BAQ7</accession>
<evidence type="ECO:0000256" key="1">
    <source>
        <dbReference type="ARBA" id="ARBA00006987"/>
    </source>
</evidence>
<gene>
    <name evidence="3" type="ORF">E8M01_13670</name>
</gene>
<organism evidence="3 4">
    <name type="scientific">Phreatobacter stygius</name>
    <dbReference type="NCBI Taxonomy" id="1940610"/>
    <lineage>
        <taxon>Bacteria</taxon>
        <taxon>Pseudomonadati</taxon>
        <taxon>Pseudomonadota</taxon>
        <taxon>Alphaproteobacteria</taxon>
        <taxon>Hyphomicrobiales</taxon>
        <taxon>Phreatobacteraceae</taxon>
        <taxon>Phreatobacter</taxon>
    </lineage>
</organism>
<dbReference type="InterPro" id="IPR042100">
    <property type="entry name" value="Bug_dom1"/>
</dbReference>
<keyword evidence="2" id="KW-0732">Signal</keyword>
<dbReference type="KEGG" id="pstg:E8M01_13670"/>
<dbReference type="PANTHER" id="PTHR42928:SF5">
    <property type="entry name" value="BLR1237 PROTEIN"/>
    <property type="match status" value="1"/>
</dbReference>
<dbReference type="Gene3D" id="3.40.190.10">
    <property type="entry name" value="Periplasmic binding protein-like II"/>
    <property type="match status" value="1"/>
</dbReference>
<dbReference type="PANTHER" id="PTHR42928">
    <property type="entry name" value="TRICARBOXYLATE-BINDING PROTEIN"/>
    <property type="match status" value="1"/>
</dbReference>
<dbReference type="Proteomes" id="UP000298781">
    <property type="component" value="Chromosome"/>
</dbReference>
<feature type="chain" id="PRO_5020818931" evidence="2">
    <location>
        <begin position="25"/>
        <end position="324"/>
    </location>
</feature>
<evidence type="ECO:0000313" key="3">
    <source>
        <dbReference type="EMBL" id="QCI65167.1"/>
    </source>
</evidence>
<proteinExistence type="inferred from homology"/>
<dbReference type="AlphaFoldDB" id="A0A4D7BAQ7"/>
<sequence>MGVVRSIVSAVAVLAAVAGAPAGAQDYPDRPVRIIVPFPAGGGTDALSRILAERLENQLQQKFFVENVSGAGGNIGANRIAQSEPDGYSLLIGPMGVVSVNPLIYRNTGTSIVDRLVPVSIVFETGHIIIVNPAVDARTLADLTSLSKRPGRALNFASGGIGTSTHLYAELFKVLTGASMTHVPYRGNGPALLDVVAGHAQVMFDQIASASEQVRAGKVRALAVTTPARLDILPDLPTVAEVGMPQLAGTSWTMLMAPQGTPDAVIQKLNQAITAVVAEQATRRKMEAIGASARASSAAEAAALLRSELERWRPVVAATGIQAN</sequence>
<protein>
    <submittedName>
        <fullName evidence="3">Tripartite tricarboxylate transporter substrate binding protein</fullName>
    </submittedName>
</protein>
<feature type="signal peptide" evidence="2">
    <location>
        <begin position="1"/>
        <end position="24"/>
    </location>
</feature>
<dbReference type="Gene3D" id="3.40.190.150">
    <property type="entry name" value="Bordetella uptake gene, domain 1"/>
    <property type="match status" value="1"/>
</dbReference>
<dbReference type="EMBL" id="CP039690">
    <property type="protein sequence ID" value="QCI65167.1"/>
    <property type="molecule type" value="Genomic_DNA"/>
</dbReference>
<name>A0A4D7BAQ7_9HYPH</name>
<comment type="similarity">
    <text evidence="1">Belongs to the UPF0065 (bug) family.</text>
</comment>
<dbReference type="CDD" id="cd07012">
    <property type="entry name" value="PBP2_Bug_TTT"/>
    <property type="match status" value="1"/>
</dbReference>
<dbReference type="OrthoDB" id="9780943at2"/>
<evidence type="ECO:0000256" key="2">
    <source>
        <dbReference type="SAM" id="SignalP"/>
    </source>
</evidence>
<dbReference type="RefSeq" id="WP_136960615.1">
    <property type="nucleotide sequence ID" value="NZ_CP039690.1"/>
</dbReference>
<evidence type="ECO:0000313" key="4">
    <source>
        <dbReference type="Proteomes" id="UP000298781"/>
    </source>
</evidence>
<dbReference type="InterPro" id="IPR005064">
    <property type="entry name" value="BUG"/>
</dbReference>
<dbReference type="Pfam" id="PF03401">
    <property type="entry name" value="TctC"/>
    <property type="match status" value="1"/>
</dbReference>
<dbReference type="SUPFAM" id="SSF53850">
    <property type="entry name" value="Periplasmic binding protein-like II"/>
    <property type="match status" value="1"/>
</dbReference>
<keyword evidence="4" id="KW-1185">Reference proteome</keyword>
<reference evidence="3 4" key="1">
    <citation type="submission" date="2019-04" db="EMBL/GenBank/DDBJ databases">
        <title>Phreatobacter aquaticus sp. nov.</title>
        <authorList>
            <person name="Choi A."/>
        </authorList>
    </citation>
    <scope>NUCLEOTIDE SEQUENCE [LARGE SCALE GENOMIC DNA]</scope>
    <source>
        <strain evidence="3 4">KCTC 52518</strain>
    </source>
</reference>